<organism evidence="2 3">
    <name type="scientific">Chara braunii</name>
    <name type="common">Braun's stonewort</name>
    <dbReference type="NCBI Taxonomy" id="69332"/>
    <lineage>
        <taxon>Eukaryota</taxon>
        <taxon>Viridiplantae</taxon>
        <taxon>Streptophyta</taxon>
        <taxon>Charophyceae</taxon>
        <taxon>Charales</taxon>
        <taxon>Characeae</taxon>
        <taxon>Chara</taxon>
    </lineage>
</organism>
<dbReference type="Proteomes" id="UP000265515">
    <property type="component" value="Unassembled WGS sequence"/>
</dbReference>
<feature type="signal peptide" evidence="1">
    <location>
        <begin position="1"/>
        <end position="27"/>
    </location>
</feature>
<protein>
    <submittedName>
        <fullName evidence="2">Uncharacterized protein</fullName>
    </submittedName>
</protein>
<sequence length="112" mass="12579">MKPSIAIGVLVAVGLVLLLASPLEVSGHHYACWYNTDQNAHTYKKIDCKKKPAAASVEGCQEICDSQSKCRGIVYADYNWPSHKYCCFLKSTIDEDAFKDQQDRETCRKAFN</sequence>
<proteinExistence type="predicted"/>
<evidence type="ECO:0000313" key="2">
    <source>
        <dbReference type="EMBL" id="GBG82117.1"/>
    </source>
</evidence>
<comment type="caution">
    <text evidence="2">The sequence shown here is derived from an EMBL/GenBank/DDBJ whole genome shotgun (WGS) entry which is preliminary data.</text>
</comment>
<dbReference type="AlphaFoldDB" id="A0A388LIL5"/>
<gene>
    <name evidence="2" type="ORF">CBR_g34398</name>
</gene>
<name>A0A388LIL5_CHABU</name>
<dbReference type="EMBL" id="BFEA01000397">
    <property type="protein sequence ID" value="GBG82117.1"/>
    <property type="molecule type" value="Genomic_DNA"/>
</dbReference>
<evidence type="ECO:0000313" key="3">
    <source>
        <dbReference type="Proteomes" id="UP000265515"/>
    </source>
</evidence>
<keyword evidence="1" id="KW-0732">Signal</keyword>
<dbReference type="Gramene" id="GBG82117">
    <property type="protein sequence ID" value="GBG82117"/>
    <property type="gene ID" value="CBR_g34398"/>
</dbReference>
<keyword evidence="3" id="KW-1185">Reference proteome</keyword>
<reference evidence="2 3" key="1">
    <citation type="journal article" date="2018" name="Cell">
        <title>The Chara Genome: Secondary Complexity and Implications for Plant Terrestrialization.</title>
        <authorList>
            <person name="Nishiyama T."/>
            <person name="Sakayama H."/>
            <person name="Vries J.D."/>
            <person name="Buschmann H."/>
            <person name="Saint-Marcoux D."/>
            <person name="Ullrich K.K."/>
            <person name="Haas F.B."/>
            <person name="Vanderstraeten L."/>
            <person name="Becker D."/>
            <person name="Lang D."/>
            <person name="Vosolsobe S."/>
            <person name="Rombauts S."/>
            <person name="Wilhelmsson P.K.I."/>
            <person name="Janitza P."/>
            <person name="Kern R."/>
            <person name="Heyl A."/>
            <person name="Rumpler F."/>
            <person name="Villalobos L.I.A.C."/>
            <person name="Clay J.M."/>
            <person name="Skokan R."/>
            <person name="Toyoda A."/>
            <person name="Suzuki Y."/>
            <person name="Kagoshima H."/>
            <person name="Schijlen E."/>
            <person name="Tajeshwar N."/>
            <person name="Catarino B."/>
            <person name="Hetherington A.J."/>
            <person name="Saltykova A."/>
            <person name="Bonnot C."/>
            <person name="Breuninger H."/>
            <person name="Symeonidi A."/>
            <person name="Radhakrishnan G.V."/>
            <person name="Van Nieuwerburgh F."/>
            <person name="Deforce D."/>
            <person name="Chang C."/>
            <person name="Karol K.G."/>
            <person name="Hedrich R."/>
            <person name="Ulvskov P."/>
            <person name="Glockner G."/>
            <person name="Delwiche C.F."/>
            <person name="Petrasek J."/>
            <person name="Van de Peer Y."/>
            <person name="Friml J."/>
            <person name="Beilby M."/>
            <person name="Dolan L."/>
            <person name="Kohara Y."/>
            <person name="Sugano S."/>
            <person name="Fujiyama A."/>
            <person name="Delaux P.-M."/>
            <person name="Quint M."/>
            <person name="TheiBen G."/>
            <person name="Hagemann M."/>
            <person name="Harholt J."/>
            <person name="Dunand C."/>
            <person name="Zachgo S."/>
            <person name="Langdale J."/>
            <person name="Maumus F."/>
            <person name="Straeten D.V.D."/>
            <person name="Gould S.B."/>
            <person name="Rensing S.A."/>
        </authorList>
    </citation>
    <scope>NUCLEOTIDE SEQUENCE [LARGE SCALE GENOMIC DNA]</scope>
    <source>
        <strain evidence="2 3">S276</strain>
    </source>
</reference>
<evidence type="ECO:0000256" key="1">
    <source>
        <dbReference type="SAM" id="SignalP"/>
    </source>
</evidence>
<feature type="chain" id="PRO_5017195463" evidence="1">
    <location>
        <begin position="28"/>
        <end position="112"/>
    </location>
</feature>
<accession>A0A388LIL5</accession>